<sequence>MPDRRSARTVTASDGERPLSFGPRMRSLADATWLWVERPDKVFLSKVRRVASAWMHRCGGNARYRRHRTTNCPPGIGPCSRSLT</sequence>
<gene>
    <name evidence="1" type="ordered locus">MODMU_3761</name>
</gene>
<protein>
    <submittedName>
        <fullName evidence="1">Uncharacterized protein</fullName>
    </submittedName>
</protein>
<keyword evidence="2" id="KW-1185">Reference proteome</keyword>
<evidence type="ECO:0000313" key="1">
    <source>
        <dbReference type="EMBL" id="CCH89168.1"/>
    </source>
</evidence>
<name>I4F0K5_MODI5</name>
<accession>I4F0K5</accession>
<dbReference type="STRING" id="477641.MODMU_3761"/>
<dbReference type="AlphaFoldDB" id="I4F0K5"/>
<evidence type="ECO:0000313" key="2">
    <source>
        <dbReference type="Proteomes" id="UP000006461"/>
    </source>
</evidence>
<dbReference type="EMBL" id="FO203431">
    <property type="protein sequence ID" value="CCH89168.1"/>
    <property type="molecule type" value="Genomic_DNA"/>
</dbReference>
<reference evidence="1 2" key="1">
    <citation type="journal article" date="2012" name="J. Bacteriol.">
        <title>Genome Sequence of Radiation-Resistant Modestobacter marinus Strain BC501, a Representative Actinobacterium That Thrives on Calcareous Stone Surfaces.</title>
        <authorList>
            <person name="Normand P."/>
            <person name="Gury J."/>
            <person name="Pujic P."/>
            <person name="Chouaia B."/>
            <person name="Crotti E."/>
            <person name="Brusetti L."/>
            <person name="Daffonchio D."/>
            <person name="Vacherie B."/>
            <person name="Barbe V."/>
            <person name="Medigue C."/>
            <person name="Calteau A."/>
            <person name="Ghodhbane-Gtari F."/>
            <person name="Essoussi I."/>
            <person name="Nouioui I."/>
            <person name="Abbassi-Ghozzi I."/>
            <person name="Gtari M."/>
        </authorList>
    </citation>
    <scope>NUCLEOTIDE SEQUENCE [LARGE SCALE GENOMIC DNA]</scope>
    <source>
        <strain evidence="2">BC 501</strain>
    </source>
</reference>
<dbReference type="Proteomes" id="UP000006461">
    <property type="component" value="Chromosome"/>
</dbReference>
<proteinExistence type="predicted"/>
<dbReference type="KEGG" id="mmar:MODMU_3761"/>
<dbReference type="HOGENOM" id="CLU_2523884_0_0_11"/>
<organism evidence="1 2">
    <name type="scientific">Modestobacter italicus (strain DSM 44449 / CECT 9708 / BC 501)</name>
    <dbReference type="NCBI Taxonomy" id="2732864"/>
    <lineage>
        <taxon>Bacteria</taxon>
        <taxon>Bacillati</taxon>
        <taxon>Actinomycetota</taxon>
        <taxon>Actinomycetes</taxon>
        <taxon>Geodermatophilales</taxon>
        <taxon>Geodermatophilaceae</taxon>
        <taxon>Modestobacter</taxon>
    </lineage>
</organism>